<keyword evidence="4" id="KW-1185">Reference proteome</keyword>
<dbReference type="Proteomes" id="UP000193495">
    <property type="component" value="Unassembled WGS sequence"/>
</dbReference>
<dbReference type="EMBL" id="PYGB01000007">
    <property type="protein sequence ID" value="PSK85904.1"/>
    <property type="molecule type" value="Genomic_DNA"/>
</dbReference>
<evidence type="ECO:0000313" key="3">
    <source>
        <dbReference type="Proteomes" id="UP000193495"/>
    </source>
</evidence>
<gene>
    <name evidence="1" type="ORF">CLV79_107134</name>
    <name evidence="2" type="ORF">LOS8367_02606</name>
</gene>
<dbReference type="EMBL" id="FWFY01000008">
    <property type="protein sequence ID" value="SLN55265.1"/>
    <property type="molecule type" value="Genomic_DNA"/>
</dbReference>
<evidence type="ECO:0000313" key="1">
    <source>
        <dbReference type="EMBL" id="PSK85904.1"/>
    </source>
</evidence>
<protein>
    <submittedName>
        <fullName evidence="2">Uncharacterized protein</fullName>
    </submittedName>
</protein>
<name>A0A1X6ZLD8_9RHOB</name>
<evidence type="ECO:0000313" key="4">
    <source>
        <dbReference type="Proteomes" id="UP000240624"/>
    </source>
</evidence>
<dbReference type="Proteomes" id="UP000240624">
    <property type="component" value="Unassembled WGS sequence"/>
</dbReference>
<reference evidence="1 4" key="2">
    <citation type="submission" date="2018-03" db="EMBL/GenBank/DDBJ databases">
        <title>Genomic Encyclopedia of Archaeal and Bacterial Type Strains, Phase II (KMG-II): from individual species to whole genera.</title>
        <authorList>
            <person name="Goeker M."/>
        </authorList>
    </citation>
    <scope>NUCLEOTIDE SEQUENCE [LARGE SCALE GENOMIC DNA]</scope>
    <source>
        <strain evidence="1 4">DSM 29956</strain>
    </source>
</reference>
<dbReference type="OrthoDB" id="7873091at2"/>
<dbReference type="RefSeq" id="WP_133056331.1">
    <property type="nucleotide sequence ID" value="NZ_FWFY01000008.1"/>
</dbReference>
<evidence type="ECO:0000313" key="2">
    <source>
        <dbReference type="EMBL" id="SLN55265.1"/>
    </source>
</evidence>
<reference evidence="2 3" key="1">
    <citation type="submission" date="2017-03" db="EMBL/GenBank/DDBJ databases">
        <authorList>
            <person name="Afonso C.L."/>
            <person name="Miller P.J."/>
            <person name="Scott M.A."/>
            <person name="Spackman E."/>
            <person name="Goraichik I."/>
            <person name="Dimitrov K.M."/>
            <person name="Suarez D.L."/>
            <person name="Swayne D.E."/>
        </authorList>
    </citation>
    <scope>NUCLEOTIDE SEQUENCE [LARGE SCALE GENOMIC DNA]</scope>
    <source>
        <strain evidence="2 3">CECT 8367</strain>
    </source>
</reference>
<organism evidence="2 3">
    <name type="scientific">Limimaricola soesokkakensis</name>
    <dbReference type="NCBI Taxonomy" id="1343159"/>
    <lineage>
        <taxon>Bacteria</taxon>
        <taxon>Pseudomonadati</taxon>
        <taxon>Pseudomonadota</taxon>
        <taxon>Alphaproteobacteria</taxon>
        <taxon>Rhodobacterales</taxon>
        <taxon>Paracoccaceae</taxon>
        <taxon>Limimaricola</taxon>
    </lineage>
</organism>
<accession>A0A1X6ZLD8</accession>
<dbReference type="AlphaFoldDB" id="A0A1X6ZLD8"/>
<sequence length="229" mass="25932">MQIANLELSDIDVASLRLHKVVRRHIGGQDHSRWVLSGPDEANAKGRLYYKIWNPSYIRRDNIMGALNSGFYDARTVPALRALIFARGVCRGYVMKECRPLKSLDPSFFRLVLDRTAGTNYFAVQFGHAHSMLCEGEISMIDLEGVYPIKELDLIRRHHSAFASARYAKFVAALYRDLVGSEGGTLPKPPLERHLAWRQHPLQKTLVVASKHVGRVSARCAPRLRQLEV</sequence>
<proteinExistence type="predicted"/>